<evidence type="ECO:0000313" key="3">
    <source>
        <dbReference type="EMBL" id="AQU66485.1"/>
    </source>
</evidence>
<dbReference type="AlphaFoldDB" id="A0A1U9QS65"/>
<sequence length="204" mass="21357">MSAEPSDPRGRFTYWRLRFRAWRGTRPFWAGLLAILSGVPIVYFPYAELKLGHLTLTMATTAGAGSLIIGVLLATLGLTMWFQSIVRVFAGVATIMLGLVSIPVANIGGFGFGFLLALIGGALSISWAPGRPPGSDEEHDDRADDRSDKHAAVRQQTFAPDGGAVDHGTPDGGGDGPFLPGPSDGDPNLTETTAHANGGRNSAG</sequence>
<reference evidence="3 4" key="1">
    <citation type="submission" date="2016-11" db="EMBL/GenBank/DDBJ databases">
        <title>Complete genome sequence of Streptomyces niveus SCSIO 3406.</title>
        <authorList>
            <person name="Zhu Q."/>
            <person name="Cheng W."/>
            <person name="Song Y."/>
            <person name="Li Q."/>
            <person name="Ju J."/>
        </authorList>
    </citation>
    <scope>NUCLEOTIDE SEQUENCE [LARGE SCALE GENOMIC DNA]</scope>
    <source>
        <strain evidence="3 4">SCSIO 3406</strain>
    </source>
</reference>
<evidence type="ECO:0000256" key="2">
    <source>
        <dbReference type="SAM" id="Phobius"/>
    </source>
</evidence>
<accession>A0A1U9QS65</accession>
<protein>
    <recommendedName>
        <fullName evidence="5">Integral membrane protein</fullName>
    </recommendedName>
</protein>
<feature type="compositionally biased region" description="Basic and acidic residues" evidence="1">
    <location>
        <begin position="134"/>
        <end position="151"/>
    </location>
</feature>
<dbReference type="OrthoDB" id="2374834at2"/>
<evidence type="ECO:0000313" key="4">
    <source>
        <dbReference type="Proteomes" id="UP000189677"/>
    </source>
</evidence>
<feature type="transmembrane region" description="Helical" evidence="2">
    <location>
        <begin position="85"/>
        <end position="104"/>
    </location>
</feature>
<feature type="transmembrane region" description="Helical" evidence="2">
    <location>
        <begin position="28"/>
        <end position="46"/>
    </location>
</feature>
<proteinExistence type="predicted"/>
<dbReference type="Proteomes" id="UP000189677">
    <property type="component" value="Chromosome"/>
</dbReference>
<keyword evidence="4" id="KW-1185">Reference proteome</keyword>
<organism evidence="3 4">
    <name type="scientific">Streptomyces niveus</name>
    <name type="common">Streptomyces spheroides</name>
    <dbReference type="NCBI Taxonomy" id="193462"/>
    <lineage>
        <taxon>Bacteria</taxon>
        <taxon>Bacillati</taxon>
        <taxon>Actinomycetota</taxon>
        <taxon>Actinomycetes</taxon>
        <taxon>Kitasatosporales</taxon>
        <taxon>Streptomycetaceae</taxon>
        <taxon>Streptomyces</taxon>
    </lineage>
</organism>
<dbReference type="InterPro" id="IPR046096">
    <property type="entry name" value="DUF6114"/>
</dbReference>
<feature type="compositionally biased region" description="Low complexity" evidence="1">
    <location>
        <begin position="177"/>
        <end position="187"/>
    </location>
</feature>
<feature type="compositionally biased region" description="Polar residues" evidence="1">
    <location>
        <begin position="189"/>
        <end position="204"/>
    </location>
</feature>
<dbReference type="EMBL" id="CP018047">
    <property type="protein sequence ID" value="AQU66485.1"/>
    <property type="molecule type" value="Genomic_DNA"/>
</dbReference>
<evidence type="ECO:0008006" key="5">
    <source>
        <dbReference type="Google" id="ProtNLM"/>
    </source>
</evidence>
<dbReference type="Pfam" id="PF19609">
    <property type="entry name" value="DUF6114"/>
    <property type="match status" value="1"/>
</dbReference>
<name>A0A1U9QS65_STRNV</name>
<evidence type="ECO:0000256" key="1">
    <source>
        <dbReference type="SAM" id="MobiDB-lite"/>
    </source>
</evidence>
<feature type="transmembrane region" description="Helical" evidence="2">
    <location>
        <begin position="58"/>
        <end position="78"/>
    </location>
</feature>
<keyword evidence="2" id="KW-0812">Transmembrane</keyword>
<gene>
    <name evidence="3" type="ORF">BBN63_09740</name>
</gene>
<dbReference type="RefSeq" id="WP_078075020.1">
    <property type="nucleotide sequence ID" value="NZ_CP018047.1"/>
</dbReference>
<feature type="region of interest" description="Disordered" evidence="1">
    <location>
        <begin position="130"/>
        <end position="204"/>
    </location>
</feature>
<dbReference type="KEGG" id="snw:BBN63_09740"/>
<keyword evidence="2" id="KW-1133">Transmembrane helix</keyword>
<keyword evidence="2" id="KW-0472">Membrane</keyword>